<dbReference type="STRING" id="279058.LT85_4123"/>
<evidence type="ECO:0000256" key="1">
    <source>
        <dbReference type="SAM" id="SignalP"/>
    </source>
</evidence>
<feature type="signal peptide" evidence="1">
    <location>
        <begin position="1"/>
        <end position="25"/>
    </location>
</feature>
<keyword evidence="1" id="KW-0732">Signal</keyword>
<gene>
    <name evidence="2" type="ORF">LT85_4123</name>
</gene>
<name>A0A0A1FFL3_9BURK</name>
<dbReference type="HOGENOM" id="CLU_162040_0_0_4"/>
<dbReference type="EMBL" id="CP009962">
    <property type="protein sequence ID" value="AIY43281.1"/>
    <property type="molecule type" value="Genomic_DNA"/>
</dbReference>
<accession>A0A0A1FFL3</accession>
<feature type="chain" id="PRO_5001974243" evidence="1">
    <location>
        <begin position="26"/>
        <end position="116"/>
    </location>
</feature>
<dbReference type="Proteomes" id="UP000030302">
    <property type="component" value="Chromosome"/>
</dbReference>
<evidence type="ECO:0000313" key="2">
    <source>
        <dbReference type="EMBL" id="AIY43281.1"/>
    </source>
</evidence>
<dbReference type="OrthoDB" id="7019622at2"/>
<reference evidence="3" key="1">
    <citation type="journal article" date="2014" name="Soil Biol. Biochem.">
        <title>Structure and function of bacterial communities in ageing soils: Insights from the Mendocino ecological staircase.</title>
        <authorList>
            <person name="Uroz S."/>
            <person name="Tech J.J."/>
            <person name="Sawaya N.A."/>
            <person name="Frey-Klett P."/>
            <person name="Leveau J.H.J."/>
        </authorList>
    </citation>
    <scope>NUCLEOTIDE SEQUENCE [LARGE SCALE GENOMIC DNA]</scope>
    <source>
        <strain evidence="3">Cal35</strain>
    </source>
</reference>
<dbReference type="AlphaFoldDB" id="A0A0A1FFL3"/>
<dbReference type="RefSeq" id="WP_052135356.1">
    <property type="nucleotide sequence ID" value="NZ_CP009962.1"/>
</dbReference>
<dbReference type="KEGG" id="care:LT85_4123"/>
<sequence>MSATMRPIRLLILFLLATLAFSAMAIERDFPATTLRGNMTITDYPNVTMNGNVLRLSPGSRIWNTQQLTQIPSSLGSDTYRVNYTVDMQGDIDRVWILSPDEASQKIEAQRNSQKR</sequence>
<protein>
    <submittedName>
        <fullName evidence="2">Putative GTPase</fullName>
    </submittedName>
</protein>
<organism evidence="2 3">
    <name type="scientific">Collimonas arenae</name>
    <dbReference type="NCBI Taxonomy" id="279058"/>
    <lineage>
        <taxon>Bacteria</taxon>
        <taxon>Pseudomonadati</taxon>
        <taxon>Pseudomonadota</taxon>
        <taxon>Betaproteobacteria</taxon>
        <taxon>Burkholderiales</taxon>
        <taxon>Oxalobacteraceae</taxon>
        <taxon>Collimonas</taxon>
    </lineage>
</organism>
<keyword evidence="3" id="KW-1185">Reference proteome</keyword>
<proteinExistence type="predicted"/>
<evidence type="ECO:0000313" key="3">
    <source>
        <dbReference type="Proteomes" id="UP000030302"/>
    </source>
</evidence>